<dbReference type="Pfam" id="PF13359">
    <property type="entry name" value="DDE_Tnp_4"/>
    <property type="match status" value="1"/>
</dbReference>
<dbReference type="PANTHER" id="PTHR34615">
    <property type="entry name" value="PX DOMAIN-CONTAINING PROTEIN"/>
    <property type="match status" value="1"/>
</dbReference>
<evidence type="ECO:0000259" key="3">
    <source>
        <dbReference type="Pfam" id="PF13359"/>
    </source>
</evidence>
<evidence type="ECO:0000256" key="1">
    <source>
        <dbReference type="ARBA" id="ARBA00001968"/>
    </source>
</evidence>
<feature type="domain" description="DDE Tnp4" evidence="3">
    <location>
        <begin position="165"/>
        <end position="321"/>
    </location>
</feature>
<name>A0AAU9X399_9CNID</name>
<comment type="cofactor">
    <cofactor evidence="1">
        <name>a divalent metal cation</name>
        <dbReference type="ChEBI" id="CHEBI:60240"/>
    </cofactor>
</comment>
<comment type="caution">
    <text evidence="4">The sequence shown here is derived from an EMBL/GenBank/DDBJ whole genome shotgun (WGS) entry which is preliminary data.</text>
</comment>
<dbReference type="GO" id="GO:0046872">
    <property type="term" value="F:metal ion binding"/>
    <property type="evidence" value="ECO:0007669"/>
    <property type="project" value="UniProtKB-KW"/>
</dbReference>
<sequence length="351" mass="40207">MNVMQLDDSSSEGSSSSDEDLDFLFLEAAFPEPRLLGPRLNMEDISEIDCEQMFRFQKQDMDRLLEALQIPDSYASHQGSVFTGMESLMILLRRLSYPNRWCDLVPIFGRTEPELSMAFDMITNDLYTRFSPRLTSLDLVWLNPGLFSDAIHRKGALLEQVWGFIDGTARPTARPICHQRIMYSGHKQVHCLKFQSVMAPNGIIAHLFGPIEGRRHDAFMLGESNLLLLLERMVKPNGDPYVVYGDPAYGITRHIISPFRGAHLTRPQQLFNAEMSKCRICVEWGFGKILQYFTYLDFQRNLKVLLQPVAKYYLVGALLINCHTCLYGSLTGTYFDLEPPSLETYLSNLYF</sequence>
<keyword evidence="5" id="KW-1185">Reference proteome</keyword>
<dbReference type="PANTHER" id="PTHR34615:SF1">
    <property type="entry name" value="PX DOMAIN-CONTAINING PROTEIN"/>
    <property type="match status" value="1"/>
</dbReference>
<reference evidence="4 5" key="1">
    <citation type="submission" date="2022-05" db="EMBL/GenBank/DDBJ databases">
        <authorList>
            <consortium name="Genoscope - CEA"/>
            <person name="William W."/>
        </authorList>
    </citation>
    <scope>NUCLEOTIDE SEQUENCE [LARGE SCALE GENOMIC DNA]</scope>
</reference>
<proteinExistence type="predicted"/>
<dbReference type="AlphaFoldDB" id="A0AAU9X399"/>
<evidence type="ECO:0000313" key="5">
    <source>
        <dbReference type="Proteomes" id="UP001159428"/>
    </source>
</evidence>
<protein>
    <recommendedName>
        <fullName evidence="3">DDE Tnp4 domain-containing protein</fullName>
    </recommendedName>
</protein>
<organism evidence="4 5">
    <name type="scientific">Pocillopora meandrina</name>
    <dbReference type="NCBI Taxonomy" id="46732"/>
    <lineage>
        <taxon>Eukaryota</taxon>
        <taxon>Metazoa</taxon>
        <taxon>Cnidaria</taxon>
        <taxon>Anthozoa</taxon>
        <taxon>Hexacorallia</taxon>
        <taxon>Scleractinia</taxon>
        <taxon>Astrocoeniina</taxon>
        <taxon>Pocilloporidae</taxon>
        <taxon>Pocillopora</taxon>
    </lineage>
</organism>
<accession>A0AAU9X399</accession>
<dbReference type="EMBL" id="CALNXJ010000029">
    <property type="protein sequence ID" value="CAH3135248.1"/>
    <property type="molecule type" value="Genomic_DNA"/>
</dbReference>
<gene>
    <name evidence="4" type="ORF">PMEA_00016105</name>
</gene>
<evidence type="ECO:0000256" key="2">
    <source>
        <dbReference type="ARBA" id="ARBA00022723"/>
    </source>
</evidence>
<evidence type="ECO:0000313" key="4">
    <source>
        <dbReference type="EMBL" id="CAH3135248.1"/>
    </source>
</evidence>
<dbReference type="InterPro" id="IPR027806">
    <property type="entry name" value="HARBI1_dom"/>
</dbReference>
<keyword evidence="2" id="KW-0479">Metal-binding</keyword>
<dbReference type="Proteomes" id="UP001159428">
    <property type="component" value="Unassembled WGS sequence"/>
</dbReference>